<dbReference type="Gene3D" id="3.30.70.100">
    <property type="match status" value="1"/>
</dbReference>
<keyword evidence="3" id="KW-1185">Reference proteome</keyword>
<dbReference type="InterPro" id="IPR050744">
    <property type="entry name" value="AI-2_Isomerase_LsrG"/>
</dbReference>
<keyword evidence="2" id="KW-0560">Oxidoreductase</keyword>
<dbReference type="PANTHER" id="PTHR33336">
    <property type="entry name" value="QUINOL MONOOXYGENASE YGIN-RELATED"/>
    <property type="match status" value="1"/>
</dbReference>
<evidence type="ECO:0000313" key="3">
    <source>
        <dbReference type="Proteomes" id="UP000597761"/>
    </source>
</evidence>
<dbReference type="Pfam" id="PF03992">
    <property type="entry name" value="ABM"/>
    <property type="match status" value="1"/>
</dbReference>
<dbReference type="SUPFAM" id="SSF54909">
    <property type="entry name" value="Dimeric alpha+beta barrel"/>
    <property type="match status" value="1"/>
</dbReference>
<accession>A0ABQ1NIS5</accession>
<dbReference type="PANTHER" id="PTHR33336:SF3">
    <property type="entry name" value="ABM DOMAIN-CONTAINING PROTEIN"/>
    <property type="match status" value="1"/>
</dbReference>
<protein>
    <submittedName>
        <fullName evidence="2">Antibiotic biosynthesis monooxygenase</fullName>
    </submittedName>
</protein>
<evidence type="ECO:0000259" key="1">
    <source>
        <dbReference type="PROSITE" id="PS51725"/>
    </source>
</evidence>
<sequence>MIFICVKFPVKPEYADQWPELSRAFTEATRAEPGNKWFDWSRSVDDPNEYVLVEAFDDDAAEAHVSSPHFAAMKDEFPQYLTATPKIVSRRVDGDGWDEMGELQVR</sequence>
<evidence type="ECO:0000313" key="2">
    <source>
        <dbReference type="EMBL" id="GGC78274.1"/>
    </source>
</evidence>
<dbReference type="InterPro" id="IPR007138">
    <property type="entry name" value="ABM_dom"/>
</dbReference>
<dbReference type="EMBL" id="BMJI01000001">
    <property type="protein sequence ID" value="GGC78274.1"/>
    <property type="molecule type" value="Genomic_DNA"/>
</dbReference>
<gene>
    <name evidence="2" type="ORF">GCM10011512_01030</name>
</gene>
<keyword evidence="2" id="KW-0503">Monooxygenase</keyword>
<dbReference type="PROSITE" id="PS51725">
    <property type="entry name" value="ABM"/>
    <property type="match status" value="1"/>
</dbReference>
<dbReference type="RefSeq" id="WP_188664716.1">
    <property type="nucleotide sequence ID" value="NZ_BMJI01000001.1"/>
</dbReference>
<organism evidence="2 3">
    <name type="scientific">Tersicoccus solisilvae</name>
    <dbReference type="NCBI Taxonomy" id="1882339"/>
    <lineage>
        <taxon>Bacteria</taxon>
        <taxon>Bacillati</taxon>
        <taxon>Actinomycetota</taxon>
        <taxon>Actinomycetes</taxon>
        <taxon>Micrococcales</taxon>
        <taxon>Micrococcaceae</taxon>
        <taxon>Tersicoccus</taxon>
    </lineage>
</organism>
<dbReference type="GO" id="GO:0004497">
    <property type="term" value="F:monooxygenase activity"/>
    <property type="evidence" value="ECO:0007669"/>
    <property type="project" value="UniProtKB-KW"/>
</dbReference>
<name>A0ABQ1NIS5_9MICC</name>
<dbReference type="InterPro" id="IPR011008">
    <property type="entry name" value="Dimeric_a/b-barrel"/>
</dbReference>
<dbReference type="Proteomes" id="UP000597761">
    <property type="component" value="Unassembled WGS sequence"/>
</dbReference>
<proteinExistence type="predicted"/>
<comment type="caution">
    <text evidence="2">The sequence shown here is derived from an EMBL/GenBank/DDBJ whole genome shotgun (WGS) entry which is preliminary data.</text>
</comment>
<feature type="domain" description="ABM" evidence="1">
    <location>
        <begin position="2"/>
        <end position="89"/>
    </location>
</feature>
<reference evidence="3" key="1">
    <citation type="journal article" date="2019" name="Int. J. Syst. Evol. Microbiol.">
        <title>The Global Catalogue of Microorganisms (GCM) 10K type strain sequencing project: providing services to taxonomists for standard genome sequencing and annotation.</title>
        <authorList>
            <consortium name="The Broad Institute Genomics Platform"/>
            <consortium name="The Broad Institute Genome Sequencing Center for Infectious Disease"/>
            <person name="Wu L."/>
            <person name="Ma J."/>
        </authorList>
    </citation>
    <scope>NUCLEOTIDE SEQUENCE [LARGE SCALE GENOMIC DNA]</scope>
    <source>
        <strain evidence="3">CGMCC 1.15480</strain>
    </source>
</reference>